<organism evidence="2">
    <name type="scientific">Trepomonas sp. PC1</name>
    <dbReference type="NCBI Taxonomy" id="1076344"/>
    <lineage>
        <taxon>Eukaryota</taxon>
        <taxon>Metamonada</taxon>
        <taxon>Diplomonadida</taxon>
        <taxon>Hexamitidae</taxon>
        <taxon>Hexamitinae</taxon>
        <taxon>Trepomonas</taxon>
    </lineage>
</organism>
<dbReference type="EMBL" id="GDID01006992">
    <property type="protein sequence ID" value="JAP89614.1"/>
    <property type="molecule type" value="Transcribed_RNA"/>
</dbReference>
<keyword evidence="1" id="KW-0472">Membrane</keyword>
<feature type="transmembrane region" description="Helical" evidence="1">
    <location>
        <begin position="389"/>
        <end position="412"/>
    </location>
</feature>
<name>A0A146K1B1_9EUKA</name>
<dbReference type="AlphaFoldDB" id="A0A146K1B1"/>
<protein>
    <submittedName>
        <fullName evidence="2">Uncharacterized protein</fullName>
    </submittedName>
</protein>
<proteinExistence type="predicted"/>
<accession>A0A146K1B1</accession>
<gene>
    <name evidence="2" type="ORF">TPC1_30891</name>
</gene>
<evidence type="ECO:0000256" key="1">
    <source>
        <dbReference type="SAM" id="Phobius"/>
    </source>
</evidence>
<sequence length="451" mass="49778">VVLNSTNDTYVQLTKDQISRAVVIRFDCQTATQFVINVFQTQHSKTCEQGKIELLAFGSSAQTTITIENEEYSTIKQVVLFETNFVDFDAVLVAYANTGVQITILQEDGTPFGTSDYADMKFYLNGIVIKQASGVVSYQDTKSNKLPMQCQFTMASANRKIEQINTILTLTSGQTLTQTFKVKVIQNQIGFQFNISTYSTVACADVAVQLTLPSDDKISFRGDCLVKFVWPQDTYDLVENDTVTIVQAEPYAKIVMKIAMINGQLQVNTLRPVEILPVVQVYSTQIDINTLLKQADCPNFLLQIKVADQYVYNDMTNYLCSIQVTWGSGVTVNDTSSLQIAGEAPGYKPISVKVQLTQEKLDMLTSSEVGLQLDASNVEEVSSSLPLELIIGVSVGAVVLIVIIIVVVGIVVKKRRLAKNKTDEAIIDTTQTFVFENSIIGQPKDNDKIGQ</sequence>
<feature type="non-terminal residue" evidence="2">
    <location>
        <position position="1"/>
    </location>
</feature>
<keyword evidence="1" id="KW-0812">Transmembrane</keyword>
<evidence type="ECO:0000313" key="2">
    <source>
        <dbReference type="EMBL" id="JAP89614.1"/>
    </source>
</evidence>
<reference evidence="2" key="1">
    <citation type="submission" date="2015-07" db="EMBL/GenBank/DDBJ databases">
        <title>Adaptation to a free-living lifestyle via gene acquisitions in the diplomonad Trepomonas sp. PC1.</title>
        <authorList>
            <person name="Xu F."/>
            <person name="Jerlstrom-Hultqvist J."/>
            <person name="Kolisko M."/>
            <person name="Simpson A.G.B."/>
            <person name="Roger A.J."/>
            <person name="Svard S.G."/>
            <person name="Andersson J.O."/>
        </authorList>
    </citation>
    <scope>NUCLEOTIDE SEQUENCE</scope>
    <source>
        <strain evidence="2">PC1</strain>
    </source>
</reference>
<keyword evidence="1" id="KW-1133">Transmembrane helix</keyword>